<dbReference type="EMBL" id="CAJB01000113">
    <property type="protein sequence ID" value="CCH77537.1"/>
    <property type="molecule type" value="Genomic_DNA"/>
</dbReference>
<dbReference type="STRING" id="1194083.BN12_200033"/>
<feature type="domain" description="Zinc finger CGNR" evidence="1">
    <location>
        <begin position="129"/>
        <end position="173"/>
    </location>
</feature>
<keyword evidence="3" id="KW-1185">Reference proteome</keyword>
<protein>
    <recommendedName>
        <fullName evidence="1">Zinc finger CGNR domain-containing protein</fullName>
    </recommendedName>
</protein>
<dbReference type="InterPro" id="IPR010852">
    <property type="entry name" value="ABATE"/>
</dbReference>
<comment type="caution">
    <text evidence="2">The sequence shown here is derived from an EMBL/GenBank/DDBJ whole genome shotgun (WGS) entry which is preliminary data.</text>
</comment>
<dbReference type="PANTHER" id="PTHR35525:SF3">
    <property type="entry name" value="BLL6575 PROTEIN"/>
    <property type="match status" value="1"/>
</dbReference>
<reference evidence="2 3" key="1">
    <citation type="journal article" date="2013" name="ISME J.">
        <title>A metabolic model for members of the genus Tetrasphaera involved in enhanced biological phosphorus removal.</title>
        <authorList>
            <person name="Kristiansen R."/>
            <person name="Nguyen H.T.T."/>
            <person name="Saunders A.M."/>
            <person name="Nielsen J.L."/>
            <person name="Wimmer R."/>
            <person name="Le V.Q."/>
            <person name="McIlroy S.J."/>
            <person name="Petrovski S."/>
            <person name="Seviour R.J."/>
            <person name="Calteau A."/>
            <person name="Nielsen K.L."/>
            <person name="Nielsen P.H."/>
        </authorList>
    </citation>
    <scope>NUCLEOTIDE SEQUENCE [LARGE SCALE GENOMIC DNA]</scope>
    <source>
        <strain evidence="2 3">T1-X7</strain>
    </source>
</reference>
<dbReference type="AlphaFoldDB" id="A0A077LXC3"/>
<accession>A0A077LXC3</accession>
<sequence length="181" mass="20223">MEPHDDLPDYQELVTWAVHRGLLTPLQQRRLIRAAEADPEGAAAIHRDALRLREAIYQAFADIAHGRQAPPAALATIQDAYVAALRHARLATVPTGLDWSWPEHGPLERVLWPLARSAVDLATSGRLARIKQCPGDDGQCGWLFLDNTKSNTRRWCSMRTCGGREKSQRQAARLRAAHTPR</sequence>
<dbReference type="InterPro" id="IPR023286">
    <property type="entry name" value="ABATE_dom_sf"/>
</dbReference>
<dbReference type="Gene3D" id="1.10.3300.10">
    <property type="entry name" value="Jann2411-like domain"/>
    <property type="match status" value="1"/>
</dbReference>
<evidence type="ECO:0000313" key="2">
    <source>
        <dbReference type="EMBL" id="CCH77537.1"/>
    </source>
</evidence>
<proteinExistence type="predicted"/>
<gene>
    <name evidence="2" type="ORF">BN12_200033</name>
</gene>
<dbReference type="PANTHER" id="PTHR35525">
    <property type="entry name" value="BLL6575 PROTEIN"/>
    <property type="match status" value="1"/>
</dbReference>
<dbReference type="Pfam" id="PF07336">
    <property type="entry name" value="ABATE"/>
    <property type="match status" value="1"/>
</dbReference>
<dbReference type="Proteomes" id="UP000035721">
    <property type="component" value="Unassembled WGS sequence"/>
</dbReference>
<dbReference type="SUPFAM" id="SSF160904">
    <property type="entry name" value="Jann2411-like"/>
    <property type="match status" value="1"/>
</dbReference>
<dbReference type="Pfam" id="PF11706">
    <property type="entry name" value="zf-CGNR"/>
    <property type="match status" value="1"/>
</dbReference>
<name>A0A077LXC3_9MICO</name>
<organism evidence="2 3">
    <name type="scientific">Nostocoides japonicum T1-X7</name>
    <dbReference type="NCBI Taxonomy" id="1194083"/>
    <lineage>
        <taxon>Bacteria</taxon>
        <taxon>Bacillati</taxon>
        <taxon>Actinomycetota</taxon>
        <taxon>Actinomycetes</taxon>
        <taxon>Micrococcales</taxon>
        <taxon>Intrasporangiaceae</taxon>
        <taxon>Nostocoides</taxon>
    </lineage>
</organism>
<dbReference type="InterPro" id="IPR021005">
    <property type="entry name" value="Znf_CGNR"/>
</dbReference>
<evidence type="ECO:0000259" key="1">
    <source>
        <dbReference type="Pfam" id="PF11706"/>
    </source>
</evidence>
<evidence type="ECO:0000313" key="3">
    <source>
        <dbReference type="Proteomes" id="UP000035721"/>
    </source>
</evidence>